<evidence type="ECO:0000256" key="2">
    <source>
        <dbReference type="ARBA" id="ARBA00004167"/>
    </source>
</evidence>
<dbReference type="Pfam" id="PF00067">
    <property type="entry name" value="p450"/>
    <property type="match status" value="1"/>
</dbReference>
<comment type="caution">
    <text evidence="13">The sequence shown here is derived from an EMBL/GenBank/DDBJ whole genome shotgun (WGS) entry which is preliminary data.</text>
</comment>
<dbReference type="GO" id="GO:0005506">
    <property type="term" value="F:iron ion binding"/>
    <property type="evidence" value="ECO:0007669"/>
    <property type="project" value="InterPro"/>
</dbReference>
<dbReference type="Proteomes" id="UP001150266">
    <property type="component" value="Unassembled WGS sequence"/>
</dbReference>
<keyword evidence="10" id="KW-0503">Monooxygenase</keyword>
<organism evidence="13 14">
    <name type="scientific">Lentinula aciculospora</name>
    <dbReference type="NCBI Taxonomy" id="153920"/>
    <lineage>
        <taxon>Eukaryota</taxon>
        <taxon>Fungi</taxon>
        <taxon>Dikarya</taxon>
        <taxon>Basidiomycota</taxon>
        <taxon>Agaricomycotina</taxon>
        <taxon>Agaricomycetes</taxon>
        <taxon>Agaricomycetidae</taxon>
        <taxon>Agaricales</taxon>
        <taxon>Marasmiineae</taxon>
        <taxon>Omphalotaceae</taxon>
        <taxon>Lentinula</taxon>
    </lineage>
</organism>
<dbReference type="Gene3D" id="1.10.630.10">
    <property type="entry name" value="Cytochrome P450"/>
    <property type="match status" value="1"/>
</dbReference>
<comment type="cofactor">
    <cofactor evidence="1">
        <name>heme</name>
        <dbReference type="ChEBI" id="CHEBI:30413"/>
    </cofactor>
</comment>
<keyword evidence="12" id="KW-0732">Signal</keyword>
<dbReference type="InterPro" id="IPR036396">
    <property type="entry name" value="Cyt_P450_sf"/>
</dbReference>
<evidence type="ECO:0000256" key="3">
    <source>
        <dbReference type="ARBA" id="ARBA00010617"/>
    </source>
</evidence>
<feature type="chain" id="PRO_5040918371" evidence="12">
    <location>
        <begin position="22"/>
        <end position="124"/>
    </location>
</feature>
<accession>A0A9W8ZZW1</accession>
<dbReference type="PANTHER" id="PTHR46300">
    <property type="entry name" value="P450, PUTATIVE (EUROFUNG)-RELATED-RELATED"/>
    <property type="match status" value="1"/>
</dbReference>
<evidence type="ECO:0000256" key="5">
    <source>
        <dbReference type="ARBA" id="ARBA00022692"/>
    </source>
</evidence>
<evidence type="ECO:0000256" key="12">
    <source>
        <dbReference type="SAM" id="SignalP"/>
    </source>
</evidence>
<feature type="signal peptide" evidence="12">
    <location>
        <begin position="1"/>
        <end position="21"/>
    </location>
</feature>
<evidence type="ECO:0000256" key="11">
    <source>
        <dbReference type="ARBA" id="ARBA00023136"/>
    </source>
</evidence>
<keyword evidence="8" id="KW-0560">Oxidoreductase</keyword>
<evidence type="ECO:0000256" key="10">
    <source>
        <dbReference type="ARBA" id="ARBA00023033"/>
    </source>
</evidence>
<dbReference type="GO" id="GO:0016020">
    <property type="term" value="C:membrane"/>
    <property type="evidence" value="ECO:0007669"/>
    <property type="project" value="UniProtKB-SubCell"/>
</dbReference>
<keyword evidence="6" id="KW-0479">Metal-binding</keyword>
<dbReference type="OrthoDB" id="1055148at2759"/>
<comment type="subcellular location">
    <subcellularLocation>
        <location evidence="2">Membrane</location>
        <topology evidence="2">Single-pass membrane protein</topology>
    </subcellularLocation>
</comment>
<evidence type="ECO:0000256" key="6">
    <source>
        <dbReference type="ARBA" id="ARBA00022723"/>
    </source>
</evidence>
<keyword evidence="7" id="KW-1133">Transmembrane helix</keyword>
<keyword evidence="5" id="KW-0812">Transmembrane</keyword>
<keyword evidence="4" id="KW-0349">Heme</keyword>
<dbReference type="GO" id="GO:0016705">
    <property type="term" value="F:oxidoreductase activity, acting on paired donors, with incorporation or reduction of molecular oxygen"/>
    <property type="evidence" value="ECO:0007669"/>
    <property type="project" value="InterPro"/>
</dbReference>
<dbReference type="EMBL" id="JAOTPV010000026">
    <property type="protein sequence ID" value="KAJ4470427.1"/>
    <property type="molecule type" value="Genomic_DNA"/>
</dbReference>
<comment type="similarity">
    <text evidence="3">Belongs to the cytochrome P450 family.</text>
</comment>
<dbReference type="AlphaFoldDB" id="A0A9W8ZZW1"/>
<evidence type="ECO:0000313" key="13">
    <source>
        <dbReference type="EMBL" id="KAJ4470427.1"/>
    </source>
</evidence>
<evidence type="ECO:0000256" key="9">
    <source>
        <dbReference type="ARBA" id="ARBA00023004"/>
    </source>
</evidence>
<keyword evidence="11" id="KW-0472">Membrane</keyword>
<evidence type="ECO:0000256" key="4">
    <source>
        <dbReference type="ARBA" id="ARBA00022617"/>
    </source>
</evidence>
<sequence length="124" mass="14375">MMWSTVILFLVFLLSLRVFKTLQLRAKLPPGPKGLPILGNLLQLQRTRPWLAFDKWTKQYGPIVYLNIAGQNTVVLGTRKAAVDLFERQSNVYSDRTHCVVLNVLAGGMHWAWRQADELWKRQR</sequence>
<dbReference type="GO" id="GO:0020037">
    <property type="term" value="F:heme binding"/>
    <property type="evidence" value="ECO:0007669"/>
    <property type="project" value="InterPro"/>
</dbReference>
<dbReference type="GO" id="GO:0004497">
    <property type="term" value="F:monooxygenase activity"/>
    <property type="evidence" value="ECO:0007669"/>
    <property type="project" value="UniProtKB-KW"/>
</dbReference>
<dbReference type="PANTHER" id="PTHR46300:SF2">
    <property type="entry name" value="CYTOCHROME P450 MONOOXYGENASE ALNH-RELATED"/>
    <property type="match status" value="1"/>
</dbReference>
<proteinExistence type="inferred from homology"/>
<evidence type="ECO:0000313" key="14">
    <source>
        <dbReference type="Proteomes" id="UP001150266"/>
    </source>
</evidence>
<evidence type="ECO:0000256" key="1">
    <source>
        <dbReference type="ARBA" id="ARBA00001971"/>
    </source>
</evidence>
<evidence type="ECO:0000256" key="8">
    <source>
        <dbReference type="ARBA" id="ARBA00023002"/>
    </source>
</evidence>
<reference evidence="13" key="1">
    <citation type="submission" date="2022-08" db="EMBL/GenBank/DDBJ databases">
        <title>A Global Phylogenomic Analysis of the Shiitake Genus Lentinula.</title>
        <authorList>
            <consortium name="DOE Joint Genome Institute"/>
            <person name="Sierra-Patev S."/>
            <person name="Min B."/>
            <person name="Naranjo-Ortiz M."/>
            <person name="Looney B."/>
            <person name="Konkel Z."/>
            <person name="Slot J.C."/>
            <person name="Sakamoto Y."/>
            <person name="Steenwyk J.L."/>
            <person name="Rokas A."/>
            <person name="Carro J."/>
            <person name="Camarero S."/>
            <person name="Ferreira P."/>
            <person name="Molpeceres G."/>
            <person name="Ruiz-Duenas F.J."/>
            <person name="Serrano A."/>
            <person name="Henrissat B."/>
            <person name="Drula E."/>
            <person name="Hughes K.W."/>
            <person name="Mata J.L."/>
            <person name="Ishikawa N.K."/>
            <person name="Vargas-Isla R."/>
            <person name="Ushijima S."/>
            <person name="Smith C.A."/>
            <person name="Ahrendt S."/>
            <person name="Andreopoulos W."/>
            <person name="He G."/>
            <person name="Labutti K."/>
            <person name="Lipzen A."/>
            <person name="Ng V."/>
            <person name="Riley R."/>
            <person name="Sandor L."/>
            <person name="Barry K."/>
            <person name="Martinez A.T."/>
            <person name="Xiao Y."/>
            <person name="Gibbons J.G."/>
            <person name="Terashima K."/>
            <person name="Grigoriev I.V."/>
            <person name="Hibbett D.S."/>
        </authorList>
    </citation>
    <scope>NUCLEOTIDE SEQUENCE</scope>
    <source>
        <strain evidence="13">JLM2183</strain>
    </source>
</reference>
<dbReference type="InterPro" id="IPR050364">
    <property type="entry name" value="Cytochrome_P450_fung"/>
</dbReference>
<name>A0A9W8ZZW1_9AGAR</name>
<keyword evidence="14" id="KW-1185">Reference proteome</keyword>
<protein>
    <submittedName>
        <fullName evidence="13">Cytochrome P450</fullName>
    </submittedName>
</protein>
<evidence type="ECO:0000256" key="7">
    <source>
        <dbReference type="ARBA" id="ARBA00022989"/>
    </source>
</evidence>
<keyword evidence="9" id="KW-0408">Iron</keyword>
<dbReference type="SUPFAM" id="SSF48264">
    <property type="entry name" value="Cytochrome P450"/>
    <property type="match status" value="1"/>
</dbReference>
<gene>
    <name evidence="13" type="ORF">J3R30DRAFT_1219437</name>
</gene>
<dbReference type="InterPro" id="IPR001128">
    <property type="entry name" value="Cyt_P450"/>
</dbReference>